<dbReference type="GO" id="GO:0016829">
    <property type="term" value="F:lyase activity"/>
    <property type="evidence" value="ECO:0007669"/>
    <property type="project" value="UniProtKB-KW"/>
</dbReference>
<evidence type="ECO:0000256" key="4">
    <source>
        <dbReference type="ARBA" id="ARBA00022801"/>
    </source>
</evidence>
<dbReference type="InterPro" id="IPR003738">
    <property type="entry name" value="SRAP"/>
</dbReference>
<keyword evidence="3" id="KW-0227">DNA damage</keyword>
<organism evidence="9 10">
    <name type="scientific">Vallitalea longa</name>
    <dbReference type="NCBI Taxonomy" id="2936439"/>
    <lineage>
        <taxon>Bacteria</taxon>
        <taxon>Bacillati</taxon>
        <taxon>Bacillota</taxon>
        <taxon>Clostridia</taxon>
        <taxon>Lachnospirales</taxon>
        <taxon>Vallitaleaceae</taxon>
        <taxon>Vallitalea</taxon>
    </lineage>
</organism>
<proteinExistence type="inferred from homology"/>
<evidence type="ECO:0000256" key="1">
    <source>
        <dbReference type="ARBA" id="ARBA00008136"/>
    </source>
</evidence>
<evidence type="ECO:0000313" key="9">
    <source>
        <dbReference type="EMBL" id="GKX29850.1"/>
    </source>
</evidence>
<protein>
    <recommendedName>
        <fullName evidence="8">Abasic site processing protein</fullName>
        <ecNumber evidence="8">3.4.-.-</ecNumber>
    </recommendedName>
</protein>
<comment type="similarity">
    <text evidence="1 8">Belongs to the SOS response-associated peptidase family.</text>
</comment>
<accession>A0A9W6DET1</accession>
<evidence type="ECO:0000256" key="8">
    <source>
        <dbReference type="RuleBase" id="RU364100"/>
    </source>
</evidence>
<evidence type="ECO:0000256" key="3">
    <source>
        <dbReference type="ARBA" id="ARBA00022763"/>
    </source>
</evidence>
<dbReference type="GO" id="GO:0003697">
    <property type="term" value="F:single-stranded DNA binding"/>
    <property type="evidence" value="ECO:0007669"/>
    <property type="project" value="InterPro"/>
</dbReference>
<dbReference type="GO" id="GO:0008233">
    <property type="term" value="F:peptidase activity"/>
    <property type="evidence" value="ECO:0007669"/>
    <property type="project" value="UniProtKB-KW"/>
</dbReference>
<dbReference type="PANTHER" id="PTHR13604">
    <property type="entry name" value="DC12-RELATED"/>
    <property type="match status" value="1"/>
</dbReference>
<reference evidence="9" key="1">
    <citation type="submission" date="2022-06" db="EMBL/GenBank/DDBJ databases">
        <title>Vallitalea longa sp. nov., an anaerobic bacterium isolated from marine sediment.</title>
        <authorList>
            <person name="Hirano S."/>
            <person name="Terahara T."/>
            <person name="Mori K."/>
            <person name="Hamada M."/>
            <person name="Matsumoto R."/>
            <person name="Kobayashi T."/>
        </authorList>
    </citation>
    <scope>NUCLEOTIDE SEQUENCE</scope>
    <source>
        <strain evidence="9">SH18-1</strain>
    </source>
</reference>
<evidence type="ECO:0000256" key="2">
    <source>
        <dbReference type="ARBA" id="ARBA00022670"/>
    </source>
</evidence>
<name>A0A9W6DET1_9FIRM</name>
<dbReference type="EC" id="3.4.-.-" evidence="8"/>
<comment type="caution">
    <text evidence="9">The sequence shown here is derived from an EMBL/GenBank/DDBJ whole genome shotgun (WGS) entry which is preliminary data.</text>
</comment>
<keyword evidence="4 8" id="KW-0378">Hydrolase</keyword>
<dbReference type="GO" id="GO:0106300">
    <property type="term" value="P:protein-DNA covalent cross-linking repair"/>
    <property type="evidence" value="ECO:0007669"/>
    <property type="project" value="InterPro"/>
</dbReference>
<keyword evidence="5" id="KW-0190">Covalent protein-DNA linkage</keyword>
<keyword evidence="6" id="KW-0238">DNA-binding</keyword>
<evidence type="ECO:0000256" key="7">
    <source>
        <dbReference type="ARBA" id="ARBA00023239"/>
    </source>
</evidence>
<dbReference type="AlphaFoldDB" id="A0A9W6DET1"/>
<dbReference type="GO" id="GO:0006508">
    <property type="term" value="P:proteolysis"/>
    <property type="evidence" value="ECO:0007669"/>
    <property type="project" value="UniProtKB-KW"/>
</dbReference>
<dbReference type="EMBL" id="BRLB01000006">
    <property type="protein sequence ID" value="GKX29850.1"/>
    <property type="molecule type" value="Genomic_DNA"/>
</dbReference>
<dbReference type="InterPro" id="IPR036590">
    <property type="entry name" value="SRAP-like"/>
</dbReference>
<dbReference type="Proteomes" id="UP001144256">
    <property type="component" value="Unassembled WGS sequence"/>
</dbReference>
<dbReference type="SUPFAM" id="SSF143081">
    <property type="entry name" value="BB1717-like"/>
    <property type="match status" value="1"/>
</dbReference>
<sequence length="238" mass="27927">MCGRFVLTLDYNMLVDILKGRFDIENIKSQLDYIPRYNIAPSQQVLSVISNGINERIGYLKWGFIPSWSKDVKFNYKMINARSETIDNRPAYRKSFISRRCLILSNGFYEWKKDGTNKKPMFITLKNKNLFCMARLYNIYYTEKKEKISTCTILTTSPNELISSIHNRMPVILNKKDEKNWLNPQIKDSIYLKSLLQPYKTDEMQAIEVSSLVNSPKNDNPLCTNRFVHNLIQPLINF</sequence>
<dbReference type="PANTHER" id="PTHR13604:SF0">
    <property type="entry name" value="ABASIC SITE PROCESSING PROTEIN HMCES"/>
    <property type="match status" value="1"/>
</dbReference>
<dbReference type="Gene3D" id="3.90.1680.10">
    <property type="entry name" value="SOS response associated peptidase-like"/>
    <property type="match status" value="1"/>
</dbReference>
<evidence type="ECO:0000313" key="10">
    <source>
        <dbReference type="Proteomes" id="UP001144256"/>
    </source>
</evidence>
<dbReference type="RefSeq" id="WP_281815561.1">
    <property type="nucleotide sequence ID" value="NZ_BRLB01000006.1"/>
</dbReference>
<keyword evidence="7" id="KW-0456">Lyase</keyword>
<keyword evidence="10" id="KW-1185">Reference proteome</keyword>
<gene>
    <name evidence="9" type="primary">yoqW</name>
    <name evidence="9" type="ORF">SH1V18_23300</name>
</gene>
<evidence type="ECO:0000256" key="5">
    <source>
        <dbReference type="ARBA" id="ARBA00023124"/>
    </source>
</evidence>
<dbReference type="Pfam" id="PF02586">
    <property type="entry name" value="SRAP"/>
    <property type="match status" value="1"/>
</dbReference>
<keyword evidence="2 8" id="KW-0645">Protease</keyword>
<evidence type="ECO:0000256" key="6">
    <source>
        <dbReference type="ARBA" id="ARBA00023125"/>
    </source>
</evidence>